<comment type="caution">
    <text evidence="6">The sequence shown here is derived from an EMBL/GenBank/DDBJ whole genome shotgun (WGS) entry which is preliminary data.</text>
</comment>
<evidence type="ECO:0000256" key="5">
    <source>
        <dbReference type="SAM" id="MobiDB-lite"/>
    </source>
</evidence>
<feature type="non-terminal residue" evidence="6">
    <location>
        <position position="1"/>
    </location>
</feature>
<dbReference type="PANTHER" id="PTHR20940">
    <property type="entry name" value="TETRA THYMOSIN"/>
    <property type="match status" value="1"/>
</dbReference>
<feature type="compositionally biased region" description="Basic and acidic residues" evidence="5">
    <location>
        <begin position="75"/>
        <end position="94"/>
    </location>
</feature>
<evidence type="ECO:0000256" key="4">
    <source>
        <dbReference type="ARBA" id="ARBA00023212"/>
    </source>
</evidence>
<dbReference type="Gene3D" id="1.20.5.520">
    <property type="entry name" value="Single helix bin"/>
    <property type="match status" value="2"/>
</dbReference>
<dbReference type="FunFam" id="1.20.5.520:FF:000001">
    <property type="entry name" value="Thymosin beta"/>
    <property type="match status" value="1"/>
</dbReference>
<keyword evidence="3" id="KW-0963">Cytoplasm</keyword>
<proteinExistence type="inferred from homology"/>
<evidence type="ECO:0000256" key="1">
    <source>
        <dbReference type="ARBA" id="ARBA00004245"/>
    </source>
</evidence>
<dbReference type="GO" id="GO:0007015">
    <property type="term" value="P:actin filament organization"/>
    <property type="evidence" value="ECO:0007669"/>
    <property type="project" value="InterPro"/>
</dbReference>
<name>A0AAV5UGX5_9BILA</name>
<evidence type="ECO:0000313" key="6">
    <source>
        <dbReference type="EMBL" id="GMT05184.1"/>
    </source>
</evidence>
<dbReference type="GO" id="GO:0005829">
    <property type="term" value="C:cytosol"/>
    <property type="evidence" value="ECO:0007669"/>
    <property type="project" value="TreeGrafter"/>
</dbReference>
<organism evidence="6 7">
    <name type="scientific">Pristionchus entomophagus</name>
    <dbReference type="NCBI Taxonomy" id="358040"/>
    <lineage>
        <taxon>Eukaryota</taxon>
        <taxon>Metazoa</taxon>
        <taxon>Ecdysozoa</taxon>
        <taxon>Nematoda</taxon>
        <taxon>Chromadorea</taxon>
        <taxon>Rhabditida</taxon>
        <taxon>Rhabditina</taxon>
        <taxon>Diplogasteromorpha</taxon>
        <taxon>Diplogasteroidea</taxon>
        <taxon>Neodiplogasteridae</taxon>
        <taxon>Pristionchus</taxon>
    </lineage>
</organism>
<dbReference type="InterPro" id="IPR038386">
    <property type="entry name" value="Beta-thymosin_sf"/>
</dbReference>
<gene>
    <name evidence="6" type="ORF">PENTCL1PPCAC_27358</name>
</gene>
<keyword evidence="7" id="KW-1185">Reference proteome</keyword>
<accession>A0AAV5UGX5</accession>
<dbReference type="GO" id="GO:0003785">
    <property type="term" value="F:actin monomer binding"/>
    <property type="evidence" value="ECO:0007669"/>
    <property type="project" value="InterPro"/>
</dbReference>
<dbReference type="GO" id="GO:0005856">
    <property type="term" value="C:cytoskeleton"/>
    <property type="evidence" value="ECO:0007669"/>
    <property type="project" value="UniProtKB-SubCell"/>
</dbReference>
<evidence type="ECO:0000313" key="7">
    <source>
        <dbReference type="Proteomes" id="UP001432027"/>
    </source>
</evidence>
<feature type="region of interest" description="Disordered" evidence="5">
    <location>
        <begin position="55"/>
        <end position="94"/>
    </location>
</feature>
<dbReference type="PANTHER" id="PTHR20940:SF1">
    <property type="entry name" value="CIBOULOT, ISOFORM A"/>
    <property type="match status" value="1"/>
</dbReference>
<reference evidence="6" key="1">
    <citation type="submission" date="2023-10" db="EMBL/GenBank/DDBJ databases">
        <title>Genome assembly of Pristionchus species.</title>
        <authorList>
            <person name="Yoshida K."/>
            <person name="Sommer R.J."/>
        </authorList>
    </citation>
    <scope>NUCLEOTIDE SEQUENCE</scope>
    <source>
        <strain evidence="6">RS0144</strain>
    </source>
</reference>
<dbReference type="SMART" id="SM00152">
    <property type="entry name" value="THY"/>
    <property type="match status" value="2"/>
</dbReference>
<dbReference type="InterPro" id="IPR001152">
    <property type="entry name" value="Beta-thymosin"/>
</dbReference>
<dbReference type="EMBL" id="BTSX01000006">
    <property type="protein sequence ID" value="GMT05184.1"/>
    <property type="molecule type" value="Genomic_DNA"/>
</dbReference>
<feature type="compositionally biased region" description="Basic and acidic residues" evidence="5">
    <location>
        <begin position="55"/>
        <end position="67"/>
    </location>
</feature>
<feature type="non-terminal residue" evidence="6">
    <location>
        <position position="124"/>
    </location>
</feature>
<evidence type="ECO:0008006" key="8">
    <source>
        <dbReference type="Google" id="ProtNLM"/>
    </source>
</evidence>
<comment type="similarity">
    <text evidence="2">Belongs to the thymosin beta family.</text>
</comment>
<dbReference type="AlphaFoldDB" id="A0AAV5UGX5"/>
<evidence type="ECO:0000256" key="3">
    <source>
        <dbReference type="ARBA" id="ARBA00022490"/>
    </source>
</evidence>
<protein>
    <recommendedName>
        <fullName evidence="8">Tth-1</fullName>
    </recommendedName>
</protein>
<dbReference type="Proteomes" id="UP001432027">
    <property type="component" value="Unassembled WGS sequence"/>
</dbReference>
<comment type="subcellular location">
    <subcellularLocation>
        <location evidence="1">Cytoplasm</location>
        <location evidence="1">Cytoskeleton</location>
    </subcellularLocation>
</comment>
<keyword evidence="4" id="KW-0206">Cytoskeleton</keyword>
<dbReference type="Pfam" id="PF01290">
    <property type="entry name" value="Thymosin"/>
    <property type="match status" value="2"/>
</dbReference>
<evidence type="ECO:0000256" key="2">
    <source>
        <dbReference type="ARBA" id="ARBA00009511"/>
    </source>
</evidence>
<sequence length="124" mass="13623">LQYPTPTRSIMSAEAATTPLAELPKLDSNIAQAVIDHDVKLKHVEPTEKNVLPSKEDIAQEKTHQELTEGIEGFAPEKLRSVSTDEKNVLPSKEDIAREKTLDAVEGFDATKLKHVEPVVTSTP</sequence>